<evidence type="ECO:0000313" key="7">
    <source>
        <dbReference type="EMBL" id="PFX25716.1"/>
    </source>
</evidence>
<dbReference type="PANTHER" id="PTHR16705">
    <property type="entry name" value="COMPLEXIN"/>
    <property type="match status" value="1"/>
</dbReference>
<dbReference type="SUPFAM" id="SSF58038">
    <property type="entry name" value="SNARE fusion complex"/>
    <property type="match status" value="1"/>
</dbReference>
<evidence type="ECO:0000256" key="4">
    <source>
        <dbReference type="ARBA" id="ARBA00022775"/>
    </source>
</evidence>
<comment type="similarity">
    <text evidence="1">Belongs to the complexin/synaphin family.</text>
</comment>
<dbReference type="GO" id="GO:0043195">
    <property type="term" value="C:terminal bouton"/>
    <property type="evidence" value="ECO:0007669"/>
    <property type="project" value="TreeGrafter"/>
</dbReference>
<dbReference type="AlphaFoldDB" id="A0A2B4S8L0"/>
<dbReference type="Proteomes" id="UP000225706">
    <property type="component" value="Unassembled WGS sequence"/>
</dbReference>
<proteinExistence type="inferred from homology"/>
<keyword evidence="4" id="KW-0532">Neurotransmitter transport</keyword>
<dbReference type="EMBL" id="LSMT01000144">
    <property type="protein sequence ID" value="PFX25716.1"/>
    <property type="molecule type" value="Genomic_DNA"/>
</dbReference>
<protein>
    <submittedName>
        <fullName evidence="7">Complexin-1</fullName>
    </submittedName>
</protein>
<dbReference type="GO" id="GO:0046928">
    <property type="term" value="P:regulation of neurotransmitter secretion"/>
    <property type="evidence" value="ECO:0007669"/>
    <property type="project" value="TreeGrafter"/>
</dbReference>
<evidence type="ECO:0000313" key="8">
    <source>
        <dbReference type="Proteomes" id="UP000225706"/>
    </source>
</evidence>
<feature type="region of interest" description="Disordered" evidence="6">
    <location>
        <begin position="90"/>
        <end position="116"/>
    </location>
</feature>
<dbReference type="Pfam" id="PF05835">
    <property type="entry name" value="Synaphin"/>
    <property type="match status" value="1"/>
</dbReference>
<sequence>MVKLGKAKQRKLSQMATFAAKYLVSSATSGVTGRVGELGGDIGKTLSMENLSKKDIERAEKELNKEEKARKKKHHKMEAIREKLRSDMRGKYGIKKRRAHEPVETHTGVLMPKSEKELLLSPDDKDQEEDDECVLYPCCPWIRSCCPCLYNGIKQS</sequence>
<comment type="caution">
    <text evidence="7">The sequence shown here is derived from an EMBL/GenBank/DDBJ whole genome shotgun (WGS) entry which is preliminary data.</text>
</comment>
<reference evidence="8" key="1">
    <citation type="journal article" date="2017" name="bioRxiv">
        <title>Comparative analysis of the genomes of Stylophora pistillata and Acropora digitifera provides evidence for extensive differences between species of corals.</title>
        <authorList>
            <person name="Voolstra C.R."/>
            <person name="Li Y."/>
            <person name="Liew Y.J."/>
            <person name="Baumgarten S."/>
            <person name="Zoccola D."/>
            <person name="Flot J.-F."/>
            <person name="Tambutte S."/>
            <person name="Allemand D."/>
            <person name="Aranda M."/>
        </authorList>
    </citation>
    <scope>NUCLEOTIDE SEQUENCE [LARGE SCALE GENOMIC DNA]</scope>
</reference>
<dbReference type="Gene3D" id="1.20.5.580">
    <property type="entry name" value="Single Helix bin"/>
    <property type="match status" value="1"/>
</dbReference>
<dbReference type="GO" id="GO:0019905">
    <property type="term" value="F:syntaxin binding"/>
    <property type="evidence" value="ECO:0007669"/>
    <property type="project" value="InterPro"/>
</dbReference>
<evidence type="ECO:0000256" key="6">
    <source>
        <dbReference type="SAM" id="MobiDB-lite"/>
    </source>
</evidence>
<name>A0A2B4S8L0_STYPI</name>
<gene>
    <name evidence="7" type="primary">CPLX1</name>
    <name evidence="7" type="ORF">AWC38_SpisGene9639</name>
</gene>
<dbReference type="PANTHER" id="PTHR16705:SF4">
    <property type="entry name" value="COMPLEXIN"/>
    <property type="match status" value="1"/>
</dbReference>
<evidence type="ECO:0000256" key="5">
    <source>
        <dbReference type="ARBA" id="ARBA00037297"/>
    </source>
</evidence>
<comment type="function">
    <text evidence="5">Positively regulates a late step in synaptic vesicle exocytosis.</text>
</comment>
<dbReference type="GO" id="GO:0031201">
    <property type="term" value="C:SNARE complex"/>
    <property type="evidence" value="ECO:0007669"/>
    <property type="project" value="TreeGrafter"/>
</dbReference>
<dbReference type="InterPro" id="IPR008849">
    <property type="entry name" value="Synaphin"/>
</dbReference>
<dbReference type="CDD" id="cd22808">
    <property type="entry name" value="Complexin_NTD_CPLX_I_II"/>
    <property type="match status" value="1"/>
</dbReference>
<accession>A0A2B4S8L0</accession>
<keyword evidence="8" id="KW-1185">Reference proteome</keyword>
<dbReference type="GO" id="GO:0016079">
    <property type="term" value="P:synaptic vesicle exocytosis"/>
    <property type="evidence" value="ECO:0007669"/>
    <property type="project" value="TreeGrafter"/>
</dbReference>
<organism evidence="7 8">
    <name type="scientific">Stylophora pistillata</name>
    <name type="common">Smooth cauliflower coral</name>
    <dbReference type="NCBI Taxonomy" id="50429"/>
    <lineage>
        <taxon>Eukaryota</taxon>
        <taxon>Metazoa</taxon>
        <taxon>Cnidaria</taxon>
        <taxon>Anthozoa</taxon>
        <taxon>Hexacorallia</taxon>
        <taxon>Scleractinia</taxon>
        <taxon>Astrocoeniina</taxon>
        <taxon>Pocilloporidae</taxon>
        <taxon>Stylophora</taxon>
    </lineage>
</organism>
<evidence type="ECO:0000256" key="3">
    <source>
        <dbReference type="ARBA" id="ARBA00022483"/>
    </source>
</evidence>
<keyword evidence="2" id="KW-0813">Transport</keyword>
<dbReference type="OrthoDB" id="5972090at2759"/>
<evidence type="ECO:0000256" key="1">
    <source>
        <dbReference type="ARBA" id="ARBA00005396"/>
    </source>
</evidence>
<keyword evidence="3" id="KW-0268">Exocytosis</keyword>
<evidence type="ECO:0000256" key="2">
    <source>
        <dbReference type="ARBA" id="ARBA00022448"/>
    </source>
</evidence>
<feature type="region of interest" description="Disordered" evidence="6">
    <location>
        <begin position="63"/>
        <end position="82"/>
    </location>
</feature>